<reference evidence="1" key="1">
    <citation type="submission" date="2016-01" db="EMBL/GenBank/DDBJ databases">
        <authorList>
            <person name="Peeters C."/>
        </authorList>
    </citation>
    <scope>NUCLEOTIDE SEQUENCE [LARGE SCALE GENOMIC DNA]</scope>
    <source>
        <strain evidence="1">LMG 22940</strain>
    </source>
</reference>
<dbReference type="AlphaFoldDB" id="A0A158KQ51"/>
<accession>A0A158KQ51</accession>
<dbReference type="OrthoDB" id="9132286at2"/>
<gene>
    <name evidence="1" type="ORF">AWB68_06841</name>
</gene>
<protein>
    <submittedName>
        <fullName evidence="1">Uncharacterized protein</fullName>
    </submittedName>
</protein>
<dbReference type="EMBL" id="FCON02000134">
    <property type="protein sequence ID" value="SAL83262.1"/>
    <property type="molecule type" value="Genomic_DNA"/>
</dbReference>
<name>A0A158KQ51_9BURK</name>
<dbReference type="RefSeq" id="WP_087648745.1">
    <property type="nucleotide sequence ID" value="NZ_FCON02000134.1"/>
</dbReference>
<evidence type="ECO:0000313" key="2">
    <source>
        <dbReference type="Proteomes" id="UP000054770"/>
    </source>
</evidence>
<evidence type="ECO:0000313" key="1">
    <source>
        <dbReference type="EMBL" id="SAL83262.1"/>
    </source>
</evidence>
<sequence length="84" mass="9821">MLHAKVYKFQYTRRQGKRRTYDVMLNVLQRESGVFSYESWVHFAHEFKGNGLVFPLVARTTTDAEVEARERIEDNIENLAGVAE</sequence>
<dbReference type="Proteomes" id="UP000054770">
    <property type="component" value="Unassembled WGS sequence"/>
</dbReference>
<comment type="caution">
    <text evidence="1">The sequence shown here is derived from an EMBL/GenBank/DDBJ whole genome shotgun (WGS) entry which is preliminary data.</text>
</comment>
<proteinExistence type="predicted"/>
<organism evidence="1 2">
    <name type="scientific">Caballeronia choica</name>
    <dbReference type="NCBI Taxonomy" id="326476"/>
    <lineage>
        <taxon>Bacteria</taxon>
        <taxon>Pseudomonadati</taxon>
        <taxon>Pseudomonadota</taxon>
        <taxon>Betaproteobacteria</taxon>
        <taxon>Burkholderiales</taxon>
        <taxon>Burkholderiaceae</taxon>
        <taxon>Caballeronia</taxon>
    </lineage>
</organism>
<keyword evidence="2" id="KW-1185">Reference proteome</keyword>